<evidence type="ECO:0000256" key="3">
    <source>
        <dbReference type="ARBA" id="ARBA00022448"/>
    </source>
</evidence>
<dbReference type="Pfam" id="PF03845">
    <property type="entry name" value="Spore_permease"/>
    <property type="match status" value="1"/>
</dbReference>
<accession>A0A4R2BIA7</accession>
<sequence>MIIGRQVGIMHKPIQDRFKISPFLPLYVIMAMQIGIGVLGFQRVVAKDAGNDAWISVLGAGLIIHVIVWVMYKICETVQGDVLTANVYVFGKIAGNALNSFFIFYYILTCAGVLGGLIEIIKVWMFPELNTFVFASVYLLLAVYIINGGLRTVAGMAFFSLVLPAYLLLVFGLAVKHADFTNLLPVFDHTLIDMIKSGYRMSLTYLGYDVLLFIYPFIKEPQKSKKWAHLGVFFTTILYTVLAILTFAYFSGGLLEKSIWPTLEMWKIVQLPFIERFEYIGIANWAIIIIPNVAISLWVASRVTKQVFHLKQRKGVIVAALLCLGILMFLNSRERINMVLDLTALLSFAVSYLFIPFLYLSVLIAKKVKKK</sequence>
<evidence type="ECO:0000256" key="5">
    <source>
        <dbReference type="ARBA" id="ARBA00022692"/>
    </source>
</evidence>
<organism evidence="9 10">
    <name type="scientific">Mesobacillus foraminis</name>
    <dbReference type="NCBI Taxonomy" id="279826"/>
    <lineage>
        <taxon>Bacteria</taxon>
        <taxon>Bacillati</taxon>
        <taxon>Bacillota</taxon>
        <taxon>Bacilli</taxon>
        <taxon>Bacillales</taxon>
        <taxon>Bacillaceae</taxon>
        <taxon>Mesobacillus</taxon>
    </lineage>
</organism>
<dbReference type="PANTHER" id="PTHR34975:SF2">
    <property type="entry name" value="SPORE GERMINATION PROTEIN A2"/>
    <property type="match status" value="1"/>
</dbReference>
<gene>
    <name evidence="9" type="ORF">EV146_103403</name>
</gene>
<feature type="transmembrane region" description="Helical" evidence="8">
    <location>
        <begin position="282"/>
        <end position="303"/>
    </location>
</feature>
<evidence type="ECO:0000256" key="2">
    <source>
        <dbReference type="ARBA" id="ARBA00007998"/>
    </source>
</evidence>
<evidence type="ECO:0000256" key="4">
    <source>
        <dbReference type="ARBA" id="ARBA00022544"/>
    </source>
</evidence>
<dbReference type="AlphaFoldDB" id="A0A4R2BIA7"/>
<dbReference type="RefSeq" id="WP_219916248.1">
    <property type="nucleotide sequence ID" value="NZ_JABUHM010000002.1"/>
</dbReference>
<feature type="transmembrane region" description="Helical" evidence="8">
    <location>
        <begin position="344"/>
        <end position="365"/>
    </location>
</feature>
<evidence type="ECO:0000256" key="8">
    <source>
        <dbReference type="SAM" id="Phobius"/>
    </source>
</evidence>
<keyword evidence="10" id="KW-1185">Reference proteome</keyword>
<proteinExistence type="inferred from homology"/>
<feature type="transmembrane region" description="Helical" evidence="8">
    <location>
        <begin position="131"/>
        <end position="150"/>
    </location>
</feature>
<keyword evidence="6 8" id="KW-1133">Transmembrane helix</keyword>
<evidence type="ECO:0000256" key="7">
    <source>
        <dbReference type="ARBA" id="ARBA00023136"/>
    </source>
</evidence>
<feature type="transmembrane region" description="Helical" evidence="8">
    <location>
        <begin position="315"/>
        <end position="332"/>
    </location>
</feature>
<feature type="transmembrane region" description="Helical" evidence="8">
    <location>
        <begin position="20"/>
        <end position="41"/>
    </location>
</feature>
<evidence type="ECO:0000256" key="1">
    <source>
        <dbReference type="ARBA" id="ARBA00004141"/>
    </source>
</evidence>
<name>A0A4R2BIA7_9BACI</name>
<comment type="caution">
    <text evidence="9">The sequence shown here is derived from an EMBL/GenBank/DDBJ whole genome shotgun (WGS) entry which is preliminary data.</text>
</comment>
<feature type="transmembrane region" description="Helical" evidence="8">
    <location>
        <begin position="198"/>
        <end position="218"/>
    </location>
</feature>
<dbReference type="GO" id="GO:0009847">
    <property type="term" value="P:spore germination"/>
    <property type="evidence" value="ECO:0007669"/>
    <property type="project" value="InterPro"/>
</dbReference>
<evidence type="ECO:0000313" key="10">
    <source>
        <dbReference type="Proteomes" id="UP000295689"/>
    </source>
</evidence>
<comment type="subcellular location">
    <subcellularLocation>
        <location evidence="1">Membrane</location>
        <topology evidence="1">Multi-pass membrane protein</topology>
    </subcellularLocation>
</comment>
<keyword evidence="4" id="KW-0309">Germination</keyword>
<dbReference type="InterPro" id="IPR004761">
    <property type="entry name" value="Spore_GerAB"/>
</dbReference>
<feature type="transmembrane region" description="Helical" evidence="8">
    <location>
        <begin position="230"/>
        <end position="250"/>
    </location>
</feature>
<evidence type="ECO:0000256" key="6">
    <source>
        <dbReference type="ARBA" id="ARBA00022989"/>
    </source>
</evidence>
<dbReference type="NCBIfam" id="TIGR00912">
    <property type="entry name" value="2A0309"/>
    <property type="match status" value="1"/>
</dbReference>
<keyword evidence="3" id="KW-0813">Transport</keyword>
<dbReference type="EMBL" id="SLVV01000003">
    <property type="protein sequence ID" value="TCN26877.1"/>
    <property type="molecule type" value="Genomic_DNA"/>
</dbReference>
<protein>
    <submittedName>
        <fullName evidence="9">Spore germination protein (Amino acid permease)</fullName>
    </submittedName>
</protein>
<keyword evidence="5 8" id="KW-0812">Transmembrane</keyword>
<feature type="transmembrane region" description="Helical" evidence="8">
    <location>
        <begin position="53"/>
        <end position="72"/>
    </location>
</feature>
<dbReference type="PANTHER" id="PTHR34975">
    <property type="entry name" value="SPORE GERMINATION PROTEIN A2"/>
    <property type="match status" value="1"/>
</dbReference>
<keyword evidence="7 8" id="KW-0472">Membrane</keyword>
<dbReference type="Gene3D" id="1.20.1740.10">
    <property type="entry name" value="Amino acid/polyamine transporter I"/>
    <property type="match status" value="1"/>
</dbReference>
<feature type="transmembrane region" description="Helical" evidence="8">
    <location>
        <begin position="157"/>
        <end position="178"/>
    </location>
</feature>
<dbReference type="GO" id="GO:0016020">
    <property type="term" value="C:membrane"/>
    <property type="evidence" value="ECO:0007669"/>
    <property type="project" value="UniProtKB-SubCell"/>
</dbReference>
<dbReference type="Proteomes" id="UP000295689">
    <property type="component" value="Unassembled WGS sequence"/>
</dbReference>
<evidence type="ECO:0000313" key="9">
    <source>
        <dbReference type="EMBL" id="TCN26877.1"/>
    </source>
</evidence>
<reference evidence="9 10" key="1">
    <citation type="journal article" date="2015" name="Stand. Genomic Sci.">
        <title>Genomic Encyclopedia of Bacterial and Archaeal Type Strains, Phase III: the genomes of soil and plant-associated and newly described type strains.</title>
        <authorList>
            <person name="Whitman W.B."/>
            <person name="Woyke T."/>
            <person name="Klenk H.P."/>
            <person name="Zhou Y."/>
            <person name="Lilburn T.G."/>
            <person name="Beck B.J."/>
            <person name="De Vos P."/>
            <person name="Vandamme P."/>
            <person name="Eisen J.A."/>
            <person name="Garrity G."/>
            <person name="Hugenholtz P."/>
            <person name="Kyrpides N.C."/>
        </authorList>
    </citation>
    <scope>NUCLEOTIDE SEQUENCE [LARGE SCALE GENOMIC DNA]</scope>
    <source>
        <strain evidence="9 10">CV53</strain>
    </source>
</reference>
<comment type="similarity">
    <text evidence="2">Belongs to the amino acid-polyamine-organocation (APC) superfamily. Spore germination protein (SGP) (TC 2.A.3.9) family.</text>
</comment>